<dbReference type="InterPro" id="IPR050639">
    <property type="entry name" value="SSR_resolvase"/>
</dbReference>
<dbReference type="Proteomes" id="UP001198402">
    <property type="component" value="Unassembled WGS sequence"/>
</dbReference>
<dbReference type="CDD" id="cd03768">
    <property type="entry name" value="SR_ResInv"/>
    <property type="match status" value="1"/>
</dbReference>
<accession>A0ABS7XXV7</accession>
<dbReference type="SUPFAM" id="SSF53041">
    <property type="entry name" value="Resolvase-like"/>
    <property type="match status" value="1"/>
</dbReference>
<dbReference type="Gene3D" id="3.40.50.1390">
    <property type="entry name" value="Resolvase, N-terminal catalytic domain"/>
    <property type="match status" value="1"/>
</dbReference>
<gene>
    <name evidence="3" type="ORF">LBV24_01775</name>
</gene>
<comment type="caution">
    <text evidence="3">The sequence shown here is derived from an EMBL/GenBank/DDBJ whole genome shotgun (WGS) entry which is preliminary data.</text>
</comment>
<dbReference type="PANTHER" id="PTHR30461">
    <property type="entry name" value="DNA-INVERTASE FROM LAMBDOID PROPHAGE"/>
    <property type="match status" value="1"/>
</dbReference>
<sequence>MSISILYTRVSSVDQKTDRQRVKENEFDKVIEDKCSGAIPIFERPEGSTLKTLIDRQLIKSISVWQIDRCGRDLRDIINFIHYTTERGIPVNFLSQGLCTLNEDKEENPISKMIISILGVVAEMERKLSKERQREGIELAKLDPTKYLGRKPGSNEGPIKFLSKPQNKKALDLLRKGYKNIEVAKITGLHVNTITKVKRHL</sequence>
<proteinExistence type="inferred from homology"/>
<dbReference type="InterPro" id="IPR006119">
    <property type="entry name" value="Resolv_N"/>
</dbReference>
<dbReference type="PROSITE" id="PS51736">
    <property type="entry name" value="RECOMBINASES_3"/>
    <property type="match status" value="1"/>
</dbReference>
<protein>
    <submittedName>
        <fullName evidence="3">Recombinase family protein</fullName>
    </submittedName>
</protein>
<dbReference type="InterPro" id="IPR036162">
    <property type="entry name" value="Resolvase-like_N_sf"/>
</dbReference>
<evidence type="ECO:0000313" key="4">
    <source>
        <dbReference type="Proteomes" id="UP001198402"/>
    </source>
</evidence>
<comment type="similarity">
    <text evidence="1">Belongs to the site-specific recombinase resolvase family.</text>
</comment>
<dbReference type="PANTHER" id="PTHR30461:SF26">
    <property type="entry name" value="RESOLVASE HOMOLOG YNEB"/>
    <property type="match status" value="1"/>
</dbReference>
<evidence type="ECO:0000256" key="1">
    <source>
        <dbReference type="ARBA" id="ARBA00009913"/>
    </source>
</evidence>
<name>A0ABS7XXV7_9FLAO</name>
<organism evidence="3 4">
    <name type="scientific">Winogradskyella vincentii</name>
    <dbReference type="NCBI Taxonomy" id="2877122"/>
    <lineage>
        <taxon>Bacteria</taxon>
        <taxon>Pseudomonadati</taxon>
        <taxon>Bacteroidota</taxon>
        <taxon>Flavobacteriia</taxon>
        <taxon>Flavobacteriales</taxon>
        <taxon>Flavobacteriaceae</taxon>
        <taxon>Winogradskyella</taxon>
    </lineage>
</organism>
<dbReference type="RefSeq" id="WP_069674095.1">
    <property type="nucleotide sequence ID" value="NZ_JAIUJS010000001.1"/>
</dbReference>
<dbReference type="Pfam" id="PF00239">
    <property type="entry name" value="Resolvase"/>
    <property type="match status" value="1"/>
</dbReference>
<reference evidence="4" key="1">
    <citation type="submission" date="2023-07" db="EMBL/GenBank/DDBJ databases">
        <authorList>
            <person name="Yue Y."/>
        </authorList>
    </citation>
    <scope>NUCLEOTIDE SEQUENCE [LARGE SCALE GENOMIC DNA]</scope>
    <source>
        <strain evidence="4">2Y89</strain>
    </source>
</reference>
<evidence type="ECO:0000313" key="3">
    <source>
        <dbReference type="EMBL" id="MCA0151925.1"/>
    </source>
</evidence>
<dbReference type="EMBL" id="JAIUJS010000001">
    <property type="protein sequence ID" value="MCA0151925.1"/>
    <property type="molecule type" value="Genomic_DNA"/>
</dbReference>
<keyword evidence="4" id="KW-1185">Reference proteome</keyword>
<dbReference type="SMART" id="SM00857">
    <property type="entry name" value="Resolvase"/>
    <property type="match status" value="1"/>
</dbReference>
<feature type="domain" description="Resolvase/invertase-type recombinase catalytic" evidence="2">
    <location>
        <begin position="3"/>
        <end position="144"/>
    </location>
</feature>
<evidence type="ECO:0000259" key="2">
    <source>
        <dbReference type="PROSITE" id="PS51736"/>
    </source>
</evidence>